<reference evidence="1 2" key="1">
    <citation type="submission" date="2024-05" db="EMBL/GenBank/DDBJ databases">
        <title>Genetic variation in Jamaican populations of the coffee berry borer (Hypothenemus hampei).</title>
        <authorList>
            <person name="Errbii M."/>
            <person name="Myrie A."/>
        </authorList>
    </citation>
    <scope>NUCLEOTIDE SEQUENCE [LARGE SCALE GENOMIC DNA]</scope>
    <source>
        <strain evidence="1">JA-Hopewell-2020-01-JO</strain>
        <tissue evidence="1">Whole body</tissue>
    </source>
</reference>
<dbReference type="AlphaFoldDB" id="A0ABD1ELS1"/>
<name>A0ABD1ELS1_HYPHA</name>
<dbReference type="PANTHER" id="PTHR47501">
    <property type="entry name" value="TRANSPOSASE-RELATED"/>
    <property type="match status" value="1"/>
</dbReference>
<accession>A0ABD1ELS1</accession>
<comment type="caution">
    <text evidence="1">The sequence shown here is derived from an EMBL/GenBank/DDBJ whole genome shotgun (WGS) entry which is preliminary data.</text>
</comment>
<sequence length="469" mass="54452">MKNEAKQSGQEYKKADGTLVPAKTMKTNPCVKCPNKCGKIQDARREQIFNHFWQLPQQRKKDWIVSMTQKMPFKLERAKSYGYISDRDRSNTDKSKFINAKMKAVYSKLPTYIYLINFAINLVDVRHPVSLKIDKLTSTFVMIASGTISKIFLICRTYQANLFSYRESQRPACKLLRLKELFVLSSQQIGRVQTLIINLHIYRTPILYKLGLNILNFCKQEMYFESIKMTRLLKTCYDNDFLKSESNLLAAIPGYKNSNLGLNECSRTYRVLKATIKRHTEGENSVSNKVKALGRQYFPPILKKNKIIAGEKWFYDFFKRNPFKIFHSASLKKRLSMRFTPDSIFDADELGFITVQKSPQKVVALKGKHQVVTETIRDNGSNFLKAFQENVEFYVAENQEFEYINHAFEYDEVQLPFHLRCSTHTLNLCATVDFNKLIQSSEEPIGIIHKRTLDKCNVLWNASNHPKSA</sequence>
<keyword evidence="2" id="KW-1185">Reference proteome</keyword>
<evidence type="ECO:0000313" key="2">
    <source>
        <dbReference type="Proteomes" id="UP001566132"/>
    </source>
</evidence>
<organism evidence="1 2">
    <name type="scientific">Hypothenemus hampei</name>
    <name type="common">Coffee berry borer</name>
    <dbReference type="NCBI Taxonomy" id="57062"/>
    <lineage>
        <taxon>Eukaryota</taxon>
        <taxon>Metazoa</taxon>
        <taxon>Ecdysozoa</taxon>
        <taxon>Arthropoda</taxon>
        <taxon>Hexapoda</taxon>
        <taxon>Insecta</taxon>
        <taxon>Pterygota</taxon>
        <taxon>Neoptera</taxon>
        <taxon>Endopterygota</taxon>
        <taxon>Coleoptera</taxon>
        <taxon>Polyphaga</taxon>
        <taxon>Cucujiformia</taxon>
        <taxon>Curculionidae</taxon>
        <taxon>Scolytinae</taxon>
        <taxon>Hypothenemus</taxon>
    </lineage>
</organism>
<evidence type="ECO:0000313" key="1">
    <source>
        <dbReference type="EMBL" id="KAL1497286.1"/>
    </source>
</evidence>
<proteinExistence type="predicted"/>
<protein>
    <recommendedName>
        <fullName evidence="3">Transposase</fullName>
    </recommendedName>
</protein>
<dbReference type="Proteomes" id="UP001566132">
    <property type="component" value="Unassembled WGS sequence"/>
</dbReference>
<evidence type="ECO:0008006" key="3">
    <source>
        <dbReference type="Google" id="ProtNLM"/>
    </source>
</evidence>
<gene>
    <name evidence="1" type="ORF">ABEB36_008277</name>
</gene>
<dbReference type="EMBL" id="JBDJPC010000006">
    <property type="protein sequence ID" value="KAL1497286.1"/>
    <property type="molecule type" value="Genomic_DNA"/>
</dbReference>